<proteinExistence type="predicted"/>
<dbReference type="EMBL" id="LK052941">
    <property type="protein sequence ID" value="CDR41680.1"/>
    <property type="molecule type" value="Genomic_DNA"/>
</dbReference>
<feature type="compositionally biased region" description="Basic and acidic residues" evidence="1">
    <location>
        <begin position="39"/>
        <end position="53"/>
    </location>
</feature>
<evidence type="ECO:0000313" key="2">
    <source>
        <dbReference type="EMBL" id="CDR41680.1"/>
    </source>
</evidence>
<evidence type="ECO:0000256" key="1">
    <source>
        <dbReference type="SAM" id="MobiDB-lite"/>
    </source>
</evidence>
<feature type="compositionally biased region" description="Basic and acidic residues" evidence="1">
    <location>
        <begin position="284"/>
        <end position="296"/>
    </location>
</feature>
<protein>
    <submittedName>
        <fullName evidence="2">RHTO0S06e04170g1_1</fullName>
    </submittedName>
</protein>
<organism evidence="2">
    <name type="scientific">Rhodotorula toruloides</name>
    <name type="common">Yeast</name>
    <name type="synonym">Rhodosporidium toruloides</name>
    <dbReference type="NCBI Taxonomy" id="5286"/>
    <lineage>
        <taxon>Eukaryota</taxon>
        <taxon>Fungi</taxon>
        <taxon>Dikarya</taxon>
        <taxon>Basidiomycota</taxon>
        <taxon>Pucciniomycotina</taxon>
        <taxon>Microbotryomycetes</taxon>
        <taxon>Sporidiobolales</taxon>
        <taxon>Sporidiobolaceae</taxon>
        <taxon>Rhodotorula</taxon>
    </lineage>
</organism>
<feature type="region of interest" description="Disordered" evidence="1">
    <location>
        <begin position="284"/>
        <end position="321"/>
    </location>
</feature>
<feature type="region of interest" description="Disordered" evidence="1">
    <location>
        <begin position="1"/>
        <end position="58"/>
    </location>
</feature>
<name>A0A061AWT8_RHOTO</name>
<feature type="compositionally biased region" description="Low complexity" evidence="1">
    <location>
        <begin position="310"/>
        <end position="321"/>
    </location>
</feature>
<dbReference type="AlphaFoldDB" id="A0A061AWT8"/>
<sequence>MPPRKAPATRSTDVPPPAKRVVPTRRAAQRRQPSADIAAPEHGEVRPERHELEQTGTLPLVPPSSNFHTVLRLFFHSDHWVLPLRADVDALLLGFDQRWASRTGEESPMQVMRKLWSEMGWKWVLLLGCPEGPLRRGWGQTVVRAFVEHLKVGVAPLRQAAAFLALYLLTQTQAKGAEKLFIQVDPDAFEYITSLPSRLAPALDTAPVDSASPAASTPPPSADLAFALSVLLQTSSFHLAPSVSSQAWPFVHVERNAKLVREKRERALLVLGAEEELKRITRGDFDAGEASEERDTKRKRRNDEAEENEAGAAGEKAAADANSNADGWLANRLVELSTVYTEAKTASSAGIASTAAAPFLPPRPSTLTQPATSLQASILERAKSMMRDRLRELEVKEADAPDLLDLVGWMRTRNTA</sequence>
<gene>
    <name evidence="2" type="ORF">RHTO0S_06e04170g</name>
</gene>
<accession>A0A061AWT8</accession>
<dbReference type="OrthoDB" id="3253083at2759"/>
<reference evidence="2" key="1">
    <citation type="journal article" date="2014" name="Genome Announc.">
        <title>Draft genome sequence of Rhodosporidium toruloides CECT1137, an oleaginous yeast of biotechnological interest.</title>
        <authorList>
            <person name="Morin N."/>
            <person name="Calcas X."/>
            <person name="Devillers H."/>
            <person name="Durrens P."/>
            <person name="Sherman D.J."/>
            <person name="Nicaud J.-M."/>
            <person name="Neuveglise C."/>
        </authorList>
    </citation>
    <scope>NUCLEOTIDE SEQUENCE</scope>
    <source>
        <strain evidence="2">CECT1137</strain>
    </source>
</reference>